<comment type="similarity">
    <text evidence="1">Belongs to the short-chain dehydrogenases/reductases (SDR) family.</text>
</comment>
<dbReference type="PANTHER" id="PTHR24320">
    <property type="entry name" value="RETINOL DEHYDROGENASE"/>
    <property type="match status" value="1"/>
</dbReference>
<dbReference type="InParanoid" id="A0A4Q1BHZ0"/>
<dbReference type="InterPro" id="IPR002347">
    <property type="entry name" value="SDR_fam"/>
</dbReference>
<dbReference type="PANTHER" id="PTHR24320:SF283">
    <property type="entry name" value="RETINOL DEHYDROGENASE 11"/>
    <property type="match status" value="1"/>
</dbReference>
<dbReference type="VEuPathDB" id="FungiDB:TREMEDRAFT_74423"/>
<evidence type="ECO:0000313" key="4">
    <source>
        <dbReference type="Proteomes" id="UP000289152"/>
    </source>
</evidence>
<sequence>MTSNYDRYTTAETVCETFQYNVKGKTILVTGPSITGLGYAAAAIIAKFQPKTIIFLGRNEQKLIEAKESLLKINPELECKTIECDLTSLIDVKKAAKEVLELGLAIDVFIANAGVTNSPYTITQDGFEVQLQTNYLSHFVLITQLLPLILRSELKRVIMLSSGGVIWGGVQWEDPNYKKNEYDGHAAYAQSKTAMTLFARYLAKHYGDQGLSAYSVCPGAIPTELGRYYSLEMKVEFSKTIGQGCFFDDGSFNYDSTWWSTPSQGVAVVCRAAFEDDLQPNGAFLNNCIVDEEGCPVHCKDPELVEKVWGWTNELLGESLSE</sequence>
<dbReference type="STRING" id="5217.A0A4Q1BHZ0"/>
<dbReference type="Proteomes" id="UP000289152">
    <property type="component" value="Unassembled WGS sequence"/>
</dbReference>
<organism evidence="3 4">
    <name type="scientific">Tremella mesenterica</name>
    <name type="common">Jelly fungus</name>
    <dbReference type="NCBI Taxonomy" id="5217"/>
    <lineage>
        <taxon>Eukaryota</taxon>
        <taxon>Fungi</taxon>
        <taxon>Dikarya</taxon>
        <taxon>Basidiomycota</taxon>
        <taxon>Agaricomycotina</taxon>
        <taxon>Tremellomycetes</taxon>
        <taxon>Tremellales</taxon>
        <taxon>Tremellaceae</taxon>
        <taxon>Tremella</taxon>
    </lineage>
</organism>
<name>A0A4Q1BHZ0_TREME</name>
<keyword evidence="2" id="KW-0560">Oxidoreductase</keyword>
<dbReference type="Pfam" id="PF00106">
    <property type="entry name" value="adh_short"/>
    <property type="match status" value="1"/>
</dbReference>
<dbReference type="AlphaFoldDB" id="A0A4Q1BHZ0"/>
<evidence type="ECO:0000313" key="3">
    <source>
        <dbReference type="EMBL" id="RXK37232.1"/>
    </source>
</evidence>
<dbReference type="InterPro" id="IPR036291">
    <property type="entry name" value="NAD(P)-bd_dom_sf"/>
</dbReference>
<dbReference type="SUPFAM" id="SSF51735">
    <property type="entry name" value="NAD(P)-binding Rossmann-fold domains"/>
    <property type="match status" value="1"/>
</dbReference>
<dbReference type="EMBL" id="SDIL01000074">
    <property type="protein sequence ID" value="RXK37232.1"/>
    <property type="molecule type" value="Genomic_DNA"/>
</dbReference>
<keyword evidence="4" id="KW-1185">Reference proteome</keyword>
<evidence type="ECO:0000256" key="2">
    <source>
        <dbReference type="ARBA" id="ARBA00023002"/>
    </source>
</evidence>
<dbReference type="Gene3D" id="3.40.50.720">
    <property type="entry name" value="NAD(P)-binding Rossmann-like Domain"/>
    <property type="match status" value="1"/>
</dbReference>
<evidence type="ECO:0008006" key="5">
    <source>
        <dbReference type="Google" id="ProtNLM"/>
    </source>
</evidence>
<reference evidence="3 4" key="1">
    <citation type="submission" date="2016-06" db="EMBL/GenBank/DDBJ databases">
        <title>Evolution of pathogenesis and genome organization in the Tremellales.</title>
        <authorList>
            <person name="Cuomo C."/>
            <person name="Litvintseva A."/>
            <person name="Heitman J."/>
            <person name="Chen Y."/>
            <person name="Sun S."/>
            <person name="Springer D."/>
            <person name="Dromer F."/>
            <person name="Young S."/>
            <person name="Zeng Q."/>
            <person name="Chapman S."/>
            <person name="Gujja S."/>
            <person name="Saif S."/>
            <person name="Birren B."/>
        </authorList>
    </citation>
    <scope>NUCLEOTIDE SEQUENCE [LARGE SCALE GENOMIC DNA]</scope>
    <source>
        <strain evidence="3 4">ATCC 28783</strain>
    </source>
</reference>
<gene>
    <name evidence="3" type="ORF">M231_05522</name>
</gene>
<dbReference type="PRINTS" id="PR00081">
    <property type="entry name" value="GDHRDH"/>
</dbReference>
<accession>A0A4Q1BHZ0</accession>
<comment type="caution">
    <text evidence="3">The sequence shown here is derived from an EMBL/GenBank/DDBJ whole genome shotgun (WGS) entry which is preliminary data.</text>
</comment>
<dbReference type="GO" id="GO:0016491">
    <property type="term" value="F:oxidoreductase activity"/>
    <property type="evidence" value="ECO:0007669"/>
    <property type="project" value="UniProtKB-KW"/>
</dbReference>
<proteinExistence type="inferred from homology"/>
<evidence type="ECO:0000256" key="1">
    <source>
        <dbReference type="ARBA" id="ARBA00006484"/>
    </source>
</evidence>
<protein>
    <recommendedName>
        <fullName evidence="5">Oxidoreductase</fullName>
    </recommendedName>
</protein>
<dbReference type="OrthoDB" id="191139at2759"/>